<dbReference type="Gene3D" id="1.20.120.530">
    <property type="entry name" value="GntR ligand-binding domain-like"/>
    <property type="match status" value="1"/>
</dbReference>
<feature type="domain" description="HTH gntR-type" evidence="4">
    <location>
        <begin position="1"/>
        <end position="67"/>
    </location>
</feature>
<dbReference type="PANTHER" id="PTHR43537:SF5">
    <property type="entry name" value="UXU OPERON TRANSCRIPTIONAL REGULATOR"/>
    <property type="match status" value="1"/>
</dbReference>
<dbReference type="Gene3D" id="1.10.10.10">
    <property type="entry name" value="Winged helix-like DNA-binding domain superfamily/Winged helix DNA-binding domain"/>
    <property type="match status" value="1"/>
</dbReference>
<gene>
    <name evidence="5" type="ORF">DRV85_00780</name>
</gene>
<organism evidence="5 6">
    <name type="scientific">Rhodosalinus halophilus</name>
    <dbReference type="NCBI Taxonomy" id="2259333"/>
    <lineage>
        <taxon>Bacteria</taxon>
        <taxon>Pseudomonadati</taxon>
        <taxon>Pseudomonadota</taxon>
        <taxon>Alphaproteobacteria</taxon>
        <taxon>Rhodobacterales</taxon>
        <taxon>Paracoccaceae</taxon>
        <taxon>Rhodosalinus</taxon>
    </lineage>
</organism>
<sequence length="215" mass="24042">MRTHAIYEVLRDRICWLDYPPGTRLGEVELAAEFGVSRTPIRSVLARLEAEGLVDVRRGVGSMVTEIDLPTLMQTLELRQELTMVVARLTPGTGIGGILPELQAILGDTDKVADAAGFARLNARYFEAMLGLTENRPFREVARRLYYMTARLWVHASARLDLADELAHFRQELGEVIAALERGDLEAVGHVRWLHLAASAERLRLRSSEAPRQVS</sequence>
<dbReference type="SMART" id="SM00345">
    <property type="entry name" value="HTH_GNTR"/>
    <property type="match status" value="1"/>
</dbReference>
<dbReference type="EMBL" id="QNTQ01000001">
    <property type="protein sequence ID" value="RBI87499.1"/>
    <property type="molecule type" value="Genomic_DNA"/>
</dbReference>
<evidence type="ECO:0000259" key="4">
    <source>
        <dbReference type="PROSITE" id="PS50949"/>
    </source>
</evidence>
<dbReference type="InterPro" id="IPR011711">
    <property type="entry name" value="GntR_C"/>
</dbReference>
<evidence type="ECO:0000313" key="5">
    <source>
        <dbReference type="EMBL" id="RBI87499.1"/>
    </source>
</evidence>
<accession>A0A365UD76</accession>
<keyword evidence="1" id="KW-0805">Transcription regulation</keyword>
<protein>
    <submittedName>
        <fullName evidence="5">GntR family transcriptional regulator</fullName>
    </submittedName>
</protein>
<evidence type="ECO:0000256" key="3">
    <source>
        <dbReference type="ARBA" id="ARBA00023163"/>
    </source>
</evidence>
<dbReference type="OrthoDB" id="7618373at2"/>
<dbReference type="GO" id="GO:0003677">
    <property type="term" value="F:DNA binding"/>
    <property type="evidence" value="ECO:0007669"/>
    <property type="project" value="UniProtKB-KW"/>
</dbReference>
<name>A0A365UD76_9RHOB</name>
<dbReference type="RefSeq" id="WP_113287522.1">
    <property type="nucleotide sequence ID" value="NZ_QNTQ01000001.1"/>
</dbReference>
<dbReference type="PRINTS" id="PR00035">
    <property type="entry name" value="HTHGNTR"/>
</dbReference>
<keyword evidence="2" id="KW-0238">DNA-binding</keyword>
<dbReference type="InterPro" id="IPR036390">
    <property type="entry name" value="WH_DNA-bd_sf"/>
</dbReference>
<keyword evidence="3" id="KW-0804">Transcription</keyword>
<dbReference type="PANTHER" id="PTHR43537">
    <property type="entry name" value="TRANSCRIPTIONAL REGULATOR, GNTR FAMILY"/>
    <property type="match status" value="1"/>
</dbReference>
<dbReference type="SUPFAM" id="SSF48008">
    <property type="entry name" value="GntR ligand-binding domain-like"/>
    <property type="match status" value="1"/>
</dbReference>
<dbReference type="Proteomes" id="UP000253370">
    <property type="component" value="Unassembled WGS sequence"/>
</dbReference>
<dbReference type="InterPro" id="IPR000524">
    <property type="entry name" value="Tscrpt_reg_HTH_GntR"/>
</dbReference>
<reference evidence="5 6" key="1">
    <citation type="submission" date="2018-07" db="EMBL/GenBank/DDBJ databases">
        <title>Rhodosalinus sp. strain E84T genomic sequence and assembly.</title>
        <authorList>
            <person name="Liu Z.-W."/>
            <person name="Lu D.-C."/>
        </authorList>
    </citation>
    <scope>NUCLEOTIDE SEQUENCE [LARGE SCALE GENOMIC DNA]</scope>
    <source>
        <strain evidence="5 6">E84</strain>
    </source>
</reference>
<dbReference type="PROSITE" id="PS50949">
    <property type="entry name" value="HTH_GNTR"/>
    <property type="match status" value="1"/>
</dbReference>
<dbReference type="InterPro" id="IPR036388">
    <property type="entry name" value="WH-like_DNA-bd_sf"/>
</dbReference>
<evidence type="ECO:0000256" key="1">
    <source>
        <dbReference type="ARBA" id="ARBA00023015"/>
    </source>
</evidence>
<dbReference type="GO" id="GO:0003700">
    <property type="term" value="F:DNA-binding transcription factor activity"/>
    <property type="evidence" value="ECO:0007669"/>
    <property type="project" value="InterPro"/>
</dbReference>
<dbReference type="CDD" id="cd07377">
    <property type="entry name" value="WHTH_GntR"/>
    <property type="match status" value="1"/>
</dbReference>
<dbReference type="AlphaFoldDB" id="A0A365UD76"/>
<dbReference type="Pfam" id="PF07729">
    <property type="entry name" value="FCD"/>
    <property type="match status" value="1"/>
</dbReference>
<dbReference type="SUPFAM" id="SSF46785">
    <property type="entry name" value="Winged helix' DNA-binding domain"/>
    <property type="match status" value="1"/>
</dbReference>
<evidence type="ECO:0000313" key="6">
    <source>
        <dbReference type="Proteomes" id="UP000253370"/>
    </source>
</evidence>
<keyword evidence="6" id="KW-1185">Reference proteome</keyword>
<dbReference type="Pfam" id="PF00392">
    <property type="entry name" value="GntR"/>
    <property type="match status" value="1"/>
</dbReference>
<proteinExistence type="predicted"/>
<comment type="caution">
    <text evidence="5">The sequence shown here is derived from an EMBL/GenBank/DDBJ whole genome shotgun (WGS) entry which is preliminary data.</text>
</comment>
<evidence type="ECO:0000256" key="2">
    <source>
        <dbReference type="ARBA" id="ARBA00023125"/>
    </source>
</evidence>
<dbReference type="InterPro" id="IPR008920">
    <property type="entry name" value="TF_FadR/GntR_C"/>
</dbReference>